<dbReference type="SFLD" id="SFLDF00562">
    <property type="entry name" value="HemN-like__clustered_with_heat"/>
    <property type="match status" value="1"/>
</dbReference>
<keyword evidence="6 10" id="KW-0479">Metal-binding</keyword>
<dbReference type="InterPro" id="IPR007197">
    <property type="entry name" value="rSAM"/>
</dbReference>
<dbReference type="OrthoDB" id="9808022at2"/>
<evidence type="ECO:0000256" key="3">
    <source>
        <dbReference type="ARBA" id="ARBA00017228"/>
    </source>
</evidence>
<comment type="function">
    <text evidence="10">Probably acts as a heme chaperone, transferring heme to an unknown acceptor. Binds one molecule of heme per monomer, possibly covalently. Binds 1 [4Fe-4S] cluster. The cluster is coordinated with 3 cysteines and an exchangeable S-adenosyl-L-methionine.</text>
</comment>
<dbReference type="GO" id="GO:0005737">
    <property type="term" value="C:cytoplasm"/>
    <property type="evidence" value="ECO:0007669"/>
    <property type="project" value="UniProtKB-SubCell"/>
</dbReference>
<dbReference type="PANTHER" id="PTHR13932">
    <property type="entry name" value="COPROPORPHYRINIGEN III OXIDASE"/>
    <property type="match status" value="1"/>
</dbReference>
<keyword evidence="5 10" id="KW-0949">S-adenosyl-L-methionine</keyword>
<accession>A0A2P8R218</accession>
<dbReference type="GO" id="GO:0006779">
    <property type="term" value="P:porphyrin-containing compound biosynthetic process"/>
    <property type="evidence" value="ECO:0007669"/>
    <property type="project" value="InterPro"/>
</dbReference>
<dbReference type="InterPro" id="IPR013785">
    <property type="entry name" value="Aldolase_TIM"/>
</dbReference>
<evidence type="ECO:0000313" key="13">
    <source>
        <dbReference type="Proteomes" id="UP000240535"/>
    </source>
</evidence>
<keyword evidence="10" id="KW-0004">4Fe-4S</keyword>
<dbReference type="InterPro" id="IPR034505">
    <property type="entry name" value="Coproporphyrinogen-III_oxidase"/>
</dbReference>
<evidence type="ECO:0000256" key="10">
    <source>
        <dbReference type="RuleBase" id="RU364116"/>
    </source>
</evidence>
<dbReference type="CDD" id="cd01335">
    <property type="entry name" value="Radical_SAM"/>
    <property type="match status" value="1"/>
</dbReference>
<keyword evidence="7 10" id="KW-0408">Iron</keyword>
<sequence>MHIYIHIPFCTKKCPYCAFGSYDKSFDMVSDYFKALCFEIKNYKFKEISTVFIGGGTPSSINSRYYEPIFEYLKPYIGKKTEITTEANPNSATFNWLNSMRKMRVNRVSFGTQSFDEKKLKFLGRNHSANDTKMAVFNAKKAGFKNINLDIIYGTKLDSKKMLEFELQNLLNLEINHISAYSLILEKNTSFENKPQFQKDSIVLAKFLFKRLNEMGFKQYEISNFGEICKHNLAYWKLENYVGFGAYAVGFNKNKRLYSPKDLIKYIKNPLQKEIENLDKNDLKIEHIFLGLRSILGVDSQILNENELKKAKILEKENKLSYKNGKFYNTNFLLADEIALFIYDDFTKN</sequence>
<dbReference type="Gene3D" id="3.20.20.70">
    <property type="entry name" value="Aldolase class I"/>
    <property type="match status" value="1"/>
</dbReference>
<feature type="domain" description="Radical SAM core" evidence="11">
    <location>
        <begin position="1"/>
        <end position="227"/>
    </location>
</feature>
<dbReference type="InterPro" id="IPR004559">
    <property type="entry name" value="HemW-like"/>
</dbReference>
<keyword evidence="9 10" id="KW-0143">Chaperone</keyword>
<keyword evidence="4 10" id="KW-0349">Heme</keyword>
<comment type="cofactor">
    <cofactor evidence="1">
        <name>[4Fe-4S] cluster</name>
        <dbReference type="ChEBI" id="CHEBI:49883"/>
    </cofactor>
</comment>
<dbReference type="GO" id="GO:0046872">
    <property type="term" value="F:metal ion binding"/>
    <property type="evidence" value="ECO:0007669"/>
    <property type="project" value="UniProtKB-UniRule"/>
</dbReference>
<evidence type="ECO:0000256" key="6">
    <source>
        <dbReference type="ARBA" id="ARBA00022723"/>
    </source>
</evidence>
<proteinExistence type="inferred from homology"/>
<dbReference type="SFLD" id="SFLDS00029">
    <property type="entry name" value="Radical_SAM"/>
    <property type="match status" value="1"/>
</dbReference>
<reference evidence="13" key="1">
    <citation type="submission" date="2017-10" db="EMBL/GenBank/DDBJ databases">
        <title>Campylobacter species from seals.</title>
        <authorList>
            <person name="Gilbert M.J."/>
            <person name="Zomer A.L."/>
            <person name="Timmerman A.J."/>
            <person name="Duim B."/>
            <person name="Wagenaar J.A."/>
        </authorList>
    </citation>
    <scope>NUCLEOTIDE SEQUENCE [LARGE SCALE GENOMIC DNA]</scope>
    <source>
        <strain evidence="13">17S00004-5</strain>
    </source>
</reference>
<dbReference type="Pfam" id="PF04055">
    <property type="entry name" value="Radical_SAM"/>
    <property type="match status" value="1"/>
</dbReference>
<evidence type="ECO:0000256" key="7">
    <source>
        <dbReference type="ARBA" id="ARBA00023004"/>
    </source>
</evidence>
<evidence type="ECO:0000256" key="8">
    <source>
        <dbReference type="ARBA" id="ARBA00023014"/>
    </source>
</evidence>
<dbReference type="PANTHER" id="PTHR13932:SF5">
    <property type="entry name" value="RADICAL S-ADENOSYL METHIONINE DOMAIN-CONTAINING PROTEIN 1, MITOCHONDRIAL"/>
    <property type="match status" value="1"/>
</dbReference>
<evidence type="ECO:0000313" key="12">
    <source>
        <dbReference type="EMBL" id="PSM52542.1"/>
    </source>
</evidence>
<keyword evidence="8 10" id="KW-0411">Iron-sulfur</keyword>
<evidence type="ECO:0000256" key="5">
    <source>
        <dbReference type="ARBA" id="ARBA00022691"/>
    </source>
</evidence>
<dbReference type="GO" id="GO:0004109">
    <property type="term" value="F:coproporphyrinogen oxidase activity"/>
    <property type="evidence" value="ECO:0007669"/>
    <property type="project" value="InterPro"/>
</dbReference>
<evidence type="ECO:0000256" key="2">
    <source>
        <dbReference type="ARBA" id="ARBA00006100"/>
    </source>
</evidence>
<dbReference type="NCBIfam" id="TIGR00539">
    <property type="entry name" value="hemN_rel"/>
    <property type="match status" value="1"/>
</dbReference>
<dbReference type="InterPro" id="IPR006638">
    <property type="entry name" value="Elp3/MiaA/NifB-like_rSAM"/>
</dbReference>
<gene>
    <name evidence="12" type="ORF">CQ405_02105</name>
</gene>
<dbReference type="AlphaFoldDB" id="A0A2P8R218"/>
<dbReference type="SMART" id="SM00729">
    <property type="entry name" value="Elp3"/>
    <property type="match status" value="1"/>
</dbReference>
<dbReference type="SFLD" id="SFLDG01065">
    <property type="entry name" value="anaerobic_coproporphyrinogen-I"/>
    <property type="match status" value="1"/>
</dbReference>
<dbReference type="Proteomes" id="UP000240535">
    <property type="component" value="Unassembled WGS sequence"/>
</dbReference>
<keyword evidence="12" id="KW-0560">Oxidoreductase</keyword>
<comment type="subcellular location">
    <subcellularLocation>
        <location evidence="10">Cytoplasm</location>
    </subcellularLocation>
</comment>
<evidence type="ECO:0000259" key="11">
    <source>
        <dbReference type="PROSITE" id="PS51918"/>
    </source>
</evidence>
<organism evidence="12 13">
    <name type="scientific">Campylobacter blaseri</name>
    <dbReference type="NCBI Taxonomy" id="2042961"/>
    <lineage>
        <taxon>Bacteria</taxon>
        <taxon>Pseudomonadati</taxon>
        <taxon>Campylobacterota</taxon>
        <taxon>Epsilonproteobacteria</taxon>
        <taxon>Campylobacterales</taxon>
        <taxon>Campylobacteraceae</taxon>
        <taxon>Campylobacter</taxon>
    </lineage>
</organism>
<dbReference type="SUPFAM" id="SSF102114">
    <property type="entry name" value="Radical SAM enzymes"/>
    <property type="match status" value="1"/>
</dbReference>
<dbReference type="RefSeq" id="WP_106870118.1">
    <property type="nucleotide sequence ID" value="NZ_CP053841.1"/>
</dbReference>
<protein>
    <recommendedName>
        <fullName evidence="3 10">Heme chaperone HemW</fullName>
    </recommendedName>
</protein>
<evidence type="ECO:0000256" key="9">
    <source>
        <dbReference type="ARBA" id="ARBA00023186"/>
    </source>
</evidence>
<keyword evidence="13" id="KW-1185">Reference proteome</keyword>
<name>A0A2P8R218_9BACT</name>
<comment type="caution">
    <text evidence="12">The sequence shown here is derived from an EMBL/GenBank/DDBJ whole genome shotgun (WGS) entry which is preliminary data.</text>
</comment>
<dbReference type="PROSITE" id="PS51918">
    <property type="entry name" value="RADICAL_SAM"/>
    <property type="match status" value="1"/>
</dbReference>
<evidence type="ECO:0000256" key="4">
    <source>
        <dbReference type="ARBA" id="ARBA00022617"/>
    </source>
</evidence>
<dbReference type="GO" id="GO:0051539">
    <property type="term" value="F:4 iron, 4 sulfur cluster binding"/>
    <property type="evidence" value="ECO:0007669"/>
    <property type="project" value="UniProtKB-UniRule"/>
</dbReference>
<dbReference type="EMBL" id="PDHH01000002">
    <property type="protein sequence ID" value="PSM52542.1"/>
    <property type="molecule type" value="Genomic_DNA"/>
</dbReference>
<dbReference type="InterPro" id="IPR058240">
    <property type="entry name" value="rSAM_sf"/>
</dbReference>
<keyword evidence="10" id="KW-0963">Cytoplasm</keyword>
<evidence type="ECO:0000256" key="1">
    <source>
        <dbReference type="ARBA" id="ARBA00001966"/>
    </source>
</evidence>
<comment type="similarity">
    <text evidence="2">Belongs to the anaerobic coproporphyrinogen-III oxidase family. HemW subfamily.</text>
</comment>